<dbReference type="PATRIC" id="fig|1008153.3.peg.2953"/>
<dbReference type="Pfam" id="PF13360">
    <property type="entry name" value="PQQ_2"/>
    <property type="match status" value="1"/>
</dbReference>
<dbReference type="SMART" id="SM00564">
    <property type="entry name" value="PQQ"/>
    <property type="match status" value="3"/>
</dbReference>
<dbReference type="Proteomes" id="UP000075321">
    <property type="component" value="Unassembled WGS sequence"/>
</dbReference>
<dbReference type="SUPFAM" id="SSF50998">
    <property type="entry name" value="Quinoprotein alcohol dehydrogenase-like"/>
    <property type="match status" value="1"/>
</dbReference>
<dbReference type="PANTHER" id="PTHR34512:SF30">
    <property type="entry name" value="OUTER MEMBRANE PROTEIN ASSEMBLY FACTOR BAMB"/>
    <property type="match status" value="1"/>
</dbReference>
<feature type="domain" description="Pyrrolo-quinoline quinone repeat" evidence="1">
    <location>
        <begin position="123"/>
        <end position="206"/>
    </location>
</feature>
<proteinExistence type="predicted"/>
<dbReference type="AlphaFoldDB" id="A0A151ACG4"/>
<evidence type="ECO:0000259" key="1">
    <source>
        <dbReference type="Pfam" id="PF13360"/>
    </source>
</evidence>
<dbReference type="InterPro" id="IPR018391">
    <property type="entry name" value="PQQ_b-propeller_rpt"/>
</dbReference>
<name>A0A151ACG4_9EURY</name>
<evidence type="ECO:0000313" key="2">
    <source>
        <dbReference type="EMBL" id="KYH25057.1"/>
    </source>
</evidence>
<gene>
    <name evidence="2" type="ORF">HAPAU_28780</name>
</gene>
<dbReference type="Gene3D" id="2.40.128.630">
    <property type="match status" value="1"/>
</dbReference>
<dbReference type="EMBL" id="LTAZ01000008">
    <property type="protein sequence ID" value="KYH25057.1"/>
    <property type="molecule type" value="Genomic_DNA"/>
</dbReference>
<dbReference type="Gene3D" id="2.40.10.480">
    <property type="match status" value="1"/>
</dbReference>
<dbReference type="InterPro" id="IPR002372">
    <property type="entry name" value="PQQ_rpt_dom"/>
</dbReference>
<keyword evidence="3" id="KW-1185">Reference proteome</keyword>
<sequence>MYVGRVSGDRGLDRTVFALGARTGRIGWEHDLVPPSASEANLVGPPVVANGRVYLRTTAGGEEDVLRAPVYGLVSLDRATGGDERVISSTYAGFDLHPIAAGGGRIYTTAVDFTSVSGLAVRDSDGTGGWTIYGDDGDGDVHVSTAPTVAGDVLYVGSDSSRFGIETDGLYAIDAATGAVLSTLDLAVIGAPVVVDGTVYARSGEGLHAIREPSVEM</sequence>
<evidence type="ECO:0000313" key="3">
    <source>
        <dbReference type="Proteomes" id="UP000075321"/>
    </source>
</evidence>
<comment type="caution">
    <text evidence="2">The sequence shown here is derived from an EMBL/GenBank/DDBJ whole genome shotgun (WGS) entry which is preliminary data.</text>
</comment>
<protein>
    <recommendedName>
        <fullName evidence="1">Pyrrolo-quinoline quinone repeat domain-containing protein</fullName>
    </recommendedName>
</protein>
<dbReference type="PANTHER" id="PTHR34512">
    <property type="entry name" value="CELL SURFACE PROTEIN"/>
    <property type="match status" value="1"/>
</dbReference>
<dbReference type="InterPro" id="IPR011047">
    <property type="entry name" value="Quinoprotein_ADH-like_sf"/>
</dbReference>
<organism evidence="2 3">
    <name type="scientific">Halalkalicoccus paucihalophilus</name>
    <dbReference type="NCBI Taxonomy" id="1008153"/>
    <lineage>
        <taxon>Archaea</taxon>
        <taxon>Methanobacteriati</taxon>
        <taxon>Methanobacteriota</taxon>
        <taxon>Stenosarchaea group</taxon>
        <taxon>Halobacteria</taxon>
        <taxon>Halobacteriales</taxon>
        <taxon>Halococcaceae</taxon>
        <taxon>Halalkalicoccus</taxon>
    </lineage>
</organism>
<reference evidence="2 3" key="1">
    <citation type="submission" date="2016-02" db="EMBL/GenBank/DDBJ databases">
        <title>Genome sequence of Halalkalicoccus paucihalophilus DSM 24557.</title>
        <authorList>
            <person name="Poehlein A."/>
            <person name="Daniel R."/>
        </authorList>
    </citation>
    <scope>NUCLEOTIDE SEQUENCE [LARGE SCALE GENOMIC DNA]</scope>
    <source>
        <strain evidence="2 3">DSM 24557</strain>
    </source>
</reference>
<accession>A0A151ACG4</accession>